<organism evidence="1 2">
    <name type="scientific">Qipengyuania atrilutea</name>
    <dbReference type="NCBI Taxonomy" id="2744473"/>
    <lineage>
        <taxon>Bacteria</taxon>
        <taxon>Pseudomonadati</taxon>
        <taxon>Pseudomonadota</taxon>
        <taxon>Alphaproteobacteria</taxon>
        <taxon>Sphingomonadales</taxon>
        <taxon>Erythrobacteraceae</taxon>
        <taxon>Qipengyuania</taxon>
    </lineage>
</organism>
<comment type="caution">
    <text evidence="1">The sequence shown here is derived from an EMBL/GenBank/DDBJ whole genome shotgun (WGS) entry which is preliminary data.</text>
</comment>
<dbReference type="Proteomes" id="UP000561438">
    <property type="component" value="Unassembled WGS sequence"/>
</dbReference>
<gene>
    <name evidence="1" type="ORF">HUV48_12860</name>
</gene>
<evidence type="ECO:0000313" key="2">
    <source>
        <dbReference type="Proteomes" id="UP000561438"/>
    </source>
</evidence>
<sequence>MTTSLGGCSSDVRPSDERDFQADAAIESDLPKLGLVTGLPIYWPEEAGFEDLAQGESELPWVRKDLEKRFAIVPLDRLAQGDGSPSAELSSLQHLMIAQPRGLSAAANVALDSWVRNGGELLYVIDPMLTQHSQYGLGDPRRPNDVGLVPPFFVRWGLSMSVPENPDGNPSTFRLDNAKIVALEYGELQLQTGEALGTHCELLADGLVAQCDVGEGQALIIADASFLEPDQEPVYDRPALTALLNRAFGAQ</sequence>
<keyword evidence="2" id="KW-1185">Reference proteome</keyword>
<evidence type="ECO:0000313" key="1">
    <source>
        <dbReference type="EMBL" id="NVD45898.1"/>
    </source>
</evidence>
<dbReference type="RefSeq" id="WP_176268206.1">
    <property type="nucleotide sequence ID" value="NZ_JABWGV010000006.1"/>
</dbReference>
<proteinExistence type="predicted"/>
<protein>
    <recommendedName>
        <fullName evidence="3">ABC transporter</fullName>
    </recommendedName>
</protein>
<evidence type="ECO:0008006" key="3">
    <source>
        <dbReference type="Google" id="ProtNLM"/>
    </source>
</evidence>
<dbReference type="EMBL" id="JABWGV010000006">
    <property type="protein sequence ID" value="NVD45898.1"/>
    <property type="molecule type" value="Genomic_DNA"/>
</dbReference>
<accession>A0A850H7S8</accession>
<dbReference type="AlphaFoldDB" id="A0A850H7S8"/>
<name>A0A850H7S8_9SPHN</name>
<reference evidence="1 2" key="1">
    <citation type="submission" date="2020-06" db="EMBL/GenBank/DDBJ databases">
        <title>Altererythrobacter sp. HHU K3-1.</title>
        <authorList>
            <person name="Zhang D."/>
            <person name="Xue H."/>
        </authorList>
    </citation>
    <scope>NUCLEOTIDE SEQUENCE [LARGE SCALE GENOMIC DNA]</scope>
    <source>
        <strain evidence="1 2">HHU K3-1</strain>
    </source>
</reference>